<evidence type="ECO:0000313" key="4">
    <source>
        <dbReference type="Proteomes" id="UP000199321"/>
    </source>
</evidence>
<dbReference type="Proteomes" id="UP000199321">
    <property type="component" value="Unassembled WGS sequence"/>
</dbReference>
<evidence type="ECO:0000256" key="2">
    <source>
        <dbReference type="SAM" id="SignalP"/>
    </source>
</evidence>
<dbReference type="RefSeq" id="WP_093144909.1">
    <property type="nucleotide sequence ID" value="NZ_BMWO01000007.1"/>
</dbReference>
<sequence length="215" mass="24648">MKTHFNYFLLLFSCLAIVACNTTSEKKEVLEKNSEKVEKKSYTIREDAPTTNDTSESTPDESKLTLFMNSEMKDWKPIPKSMWLQQDFIDNYNTTSGIEEKIDYDKNTFIKGDFNGNGFNDYAQFLLNPKDEVVLMAFHQTQEGYDTFEIVNYGTAPKCCLGAGISVTPPGIYKNTETNTDVTVESDALIYSIYEKSDRIWYFNGERYGSFLISD</sequence>
<name>A0A1G7I004_9FLAO</name>
<dbReference type="PROSITE" id="PS51257">
    <property type="entry name" value="PROKAR_LIPOPROTEIN"/>
    <property type="match status" value="1"/>
</dbReference>
<keyword evidence="2" id="KW-0732">Signal</keyword>
<feature type="signal peptide" evidence="2">
    <location>
        <begin position="1"/>
        <end position="18"/>
    </location>
</feature>
<reference evidence="3 4" key="1">
    <citation type="submission" date="2016-10" db="EMBL/GenBank/DDBJ databases">
        <authorList>
            <person name="de Groot N.N."/>
        </authorList>
    </citation>
    <scope>NUCLEOTIDE SEQUENCE [LARGE SCALE GENOMIC DNA]</scope>
    <source>
        <strain evidence="3 4">DSM 16195</strain>
    </source>
</reference>
<protein>
    <recommendedName>
        <fullName evidence="5">Lipoprotein</fullName>
    </recommendedName>
</protein>
<evidence type="ECO:0008006" key="5">
    <source>
        <dbReference type="Google" id="ProtNLM"/>
    </source>
</evidence>
<proteinExistence type="predicted"/>
<accession>A0A1G7I004</accession>
<evidence type="ECO:0000256" key="1">
    <source>
        <dbReference type="SAM" id="MobiDB-lite"/>
    </source>
</evidence>
<organism evidence="3 4">
    <name type="scientific">Ulvibacter litoralis</name>
    <dbReference type="NCBI Taxonomy" id="227084"/>
    <lineage>
        <taxon>Bacteria</taxon>
        <taxon>Pseudomonadati</taxon>
        <taxon>Bacteroidota</taxon>
        <taxon>Flavobacteriia</taxon>
        <taxon>Flavobacteriales</taxon>
        <taxon>Flavobacteriaceae</taxon>
        <taxon>Ulvibacter</taxon>
    </lineage>
</organism>
<feature type="chain" id="PRO_5011660716" description="Lipoprotein" evidence="2">
    <location>
        <begin position="19"/>
        <end position="215"/>
    </location>
</feature>
<evidence type="ECO:0000313" key="3">
    <source>
        <dbReference type="EMBL" id="SDF05786.1"/>
    </source>
</evidence>
<feature type="region of interest" description="Disordered" evidence="1">
    <location>
        <begin position="41"/>
        <end position="62"/>
    </location>
</feature>
<dbReference type="EMBL" id="FNBA01000005">
    <property type="protein sequence ID" value="SDF05786.1"/>
    <property type="molecule type" value="Genomic_DNA"/>
</dbReference>
<keyword evidence="4" id="KW-1185">Reference proteome</keyword>
<dbReference type="OrthoDB" id="680392at2"/>
<dbReference type="AlphaFoldDB" id="A0A1G7I004"/>
<gene>
    <name evidence="3" type="ORF">SAMN05421855_10515</name>
</gene>